<gene>
    <name evidence="1" type="ORF">PghCCS26_48300</name>
</gene>
<organism evidence="1 2">
    <name type="scientific">Paenibacillus glycanilyticus</name>
    <dbReference type="NCBI Taxonomy" id="126569"/>
    <lineage>
        <taxon>Bacteria</taxon>
        <taxon>Bacillati</taxon>
        <taxon>Bacillota</taxon>
        <taxon>Bacilli</taxon>
        <taxon>Bacillales</taxon>
        <taxon>Paenibacillaceae</taxon>
        <taxon>Paenibacillus</taxon>
    </lineage>
</organism>
<keyword evidence="2" id="KW-1185">Reference proteome</keyword>
<dbReference type="InterPro" id="IPR012674">
    <property type="entry name" value="Calycin"/>
</dbReference>
<dbReference type="Gene3D" id="2.40.128.20">
    <property type="match status" value="1"/>
</dbReference>
<reference evidence="1 2" key="1">
    <citation type="submission" date="2023-05" db="EMBL/GenBank/DDBJ databases">
        <title>Draft genome of Paenibacillus sp. CCS26.</title>
        <authorList>
            <person name="Akita H."/>
            <person name="Shinto Y."/>
            <person name="Kimura Z."/>
        </authorList>
    </citation>
    <scope>NUCLEOTIDE SEQUENCE [LARGE SCALE GENOMIC DNA]</scope>
    <source>
        <strain evidence="1 2">CCS26</strain>
    </source>
</reference>
<evidence type="ECO:0008006" key="3">
    <source>
        <dbReference type="Google" id="ProtNLM"/>
    </source>
</evidence>
<comment type="caution">
    <text evidence="1">The sequence shown here is derived from an EMBL/GenBank/DDBJ whole genome shotgun (WGS) entry which is preliminary data.</text>
</comment>
<dbReference type="RefSeq" id="WP_317981605.1">
    <property type="nucleotide sequence ID" value="NZ_BTCL01000021.1"/>
</dbReference>
<dbReference type="Pfam" id="PF09148">
    <property type="entry name" value="DUF1934"/>
    <property type="match status" value="1"/>
</dbReference>
<sequence>MQDRMAVTITLTSTQDGESVVHTYSGEWFRKERTVYIRYEEPVEGSASPIRTLVRYRKDELLITRRGVVESEQLFVPGEMRRSGYYRSPYTSFQMETATAFIELKGEGGEKQASAEPPFAIEWQYELWMNEHLSGRFLNRLHIQEEKQ</sequence>
<dbReference type="Proteomes" id="UP001285921">
    <property type="component" value="Unassembled WGS sequence"/>
</dbReference>
<name>A0ABQ6NUF5_9BACL</name>
<dbReference type="SUPFAM" id="SSF50814">
    <property type="entry name" value="Lipocalins"/>
    <property type="match status" value="1"/>
</dbReference>
<dbReference type="InterPro" id="IPR015231">
    <property type="entry name" value="DUF1934"/>
</dbReference>
<protein>
    <recommendedName>
        <fullName evidence="3">DUF1934 domain-containing protein</fullName>
    </recommendedName>
</protein>
<accession>A0ABQ6NUF5</accession>
<evidence type="ECO:0000313" key="2">
    <source>
        <dbReference type="Proteomes" id="UP001285921"/>
    </source>
</evidence>
<evidence type="ECO:0000313" key="1">
    <source>
        <dbReference type="EMBL" id="GMK47700.1"/>
    </source>
</evidence>
<dbReference type="EMBL" id="BTCL01000021">
    <property type="protein sequence ID" value="GMK47700.1"/>
    <property type="molecule type" value="Genomic_DNA"/>
</dbReference>
<proteinExistence type="predicted"/>